<reference evidence="2 3" key="1">
    <citation type="submission" date="2018-04" db="EMBL/GenBank/DDBJ databases">
        <title>WGS assembly of Panicum hallii var. hallii HAL2.</title>
        <authorList>
            <person name="Lovell J."/>
            <person name="Jenkins J."/>
            <person name="Lowry D."/>
            <person name="Mamidi S."/>
            <person name="Sreedasyam A."/>
            <person name="Weng X."/>
            <person name="Barry K."/>
            <person name="Bonette J."/>
            <person name="Campitelli B."/>
            <person name="Daum C."/>
            <person name="Gordon S."/>
            <person name="Gould B."/>
            <person name="Lipzen A."/>
            <person name="MacQueen A."/>
            <person name="Palacio-Mejia J."/>
            <person name="Plott C."/>
            <person name="Shakirov E."/>
            <person name="Shu S."/>
            <person name="Yoshinaga Y."/>
            <person name="Zane M."/>
            <person name="Rokhsar D."/>
            <person name="Grimwood J."/>
            <person name="Schmutz J."/>
            <person name="Juenger T."/>
        </authorList>
    </citation>
    <scope>NUCLEOTIDE SEQUENCE [LARGE SCALE GENOMIC DNA]</scope>
    <source>
        <strain evidence="3">cv. HAL2</strain>
    </source>
</reference>
<keyword evidence="3" id="KW-1185">Reference proteome</keyword>
<dbReference type="Proteomes" id="UP000244336">
    <property type="component" value="Chromosome 2"/>
</dbReference>
<organism evidence="2 3">
    <name type="scientific">Panicum hallii var. hallii</name>
    <dbReference type="NCBI Taxonomy" id="1504633"/>
    <lineage>
        <taxon>Eukaryota</taxon>
        <taxon>Viridiplantae</taxon>
        <taxon>Streptophyta</taxon>
        <taxon>Embryophyta</taxon>
        <taxon>Tracheophyta</taxon>
        <taxon>Spermatophyta</taxon>
        <taxon>Magnoliopsida</taxon>
        <taxon>Liliopsida</taxon>
        <taxon>Poales</taxon>
        <taxon>Poaceae</taxon>
        <taxon>PACMAD clade</taxon>
        <taxon>Panicoideae</taxon>
        <taxon>Panicodae</taxon>
        <taxon>Paniceae</taxon>
        <taxon>Panicinae</taxon>
        <taxon>Panicum</taxon>
        <taxon>Panicum sect. Panicum</taxon>
    </lineage>
</organism>
<protein>
    <submittedName>
        <fullName evidence="2">Uncharacterized protein</fullName>
    </submittedName>
</protein>
<feature type="compositionally biased region" description="Polar residues" evidence="1">
    <location>
        <begin position="94"/>
        <end position="106"/>
    </location>
</feature>
<feature type="region of interest" description="Disordered" evidence="1">
    <location>
        <begin position="65"/>
        <end position="132"/>
    </location>
</feature>
<name>A0A2T7EWR1_9POAL</name>
<sequence length="247" mass="26207">MTESLSAGSMASVSNVAGWWWLMPCHDGPSFMKIRSARSRICSSSAVDMTKGTYRSSAMSVCSASKLSSRDSRGEPPPPPLPPFLSSPPVSTEVHVNSTPLKTSTVDPPGSMHRSVLHPPPPSGSLARERVRQSRRMARGSIRVARYARAASKRWFSPYLVSNWRRMTTVRRSLSPRPNRARAAAAHHRTAVRSSSGSSSRAMLRAITAYAAAEAAVASAVLYASSALPAPCDGDSDAAAAGAARGS</sequence>
<accession>A0A2T7EWR1</accession>
<dbReference type="Gramene" id="PUZ72259">
    <property type="protein sequence ID" value="PUZ72259"/>
    <property type="gene ID" value="GQ55_2G379600"/>
</dbReference>
<gene>
    <name evidence="2" type="ORF">GQ55_2G379600</name>
</gene>
<feature type="compositionally biased region" description="Pro residues" evidence="1">
    <location>
        <begin position="75"/>
        <end position="86"/>
    </location>
</feature>
<proteinExistence type="predicted"/>
<dbReference type="EMBL" id="CM009750">
    <property type="protein sequence ID" value="PUZ72259.1"/>
    <property type="molecule type" value="Genomic_DNA"/>
</dbReference>
<feature type="region of interest" description="Disordered" evidence="1">
    <location>
        <begin position="173"/>
        <end position="197"/>
    </location>
</feature>
<evidence type="ECO:0000313" key="3">
    <source>
        <dbReference type="Proteomes" id="UP000244336"/>
    </source>
</evidence>
<evidence type="ECO:0000256" key="1">
    <source>
        <dbReference type="SAM" id="MobiDB-lite"/>
    </source>
</evidence>
<feature type="compositionally biased region" description="Low complexity" evidence="1">
    <location>
        <begin position="173"/>
        <end position="184"/>
    </location>
</feature>
<evidence type="ECO:0000313" key="2">
    <source>
        <dbReference type="EMBL" id="PUZ72259.1"/>
    </source>
</evidence>
<dbReference type="AlphaFoldDB" id="A0A2T7EWR1"/>